<reference evidence="2 3" key="1">
    <citation type="submission" date="2017-11" db="EMBL/GenBank/DDBJ databases">
        <title>De-novo sequencing of pomegranate (Punica granatum L.) genome.</title>
        <authorList>
            <person name="Akparov Z."/>
            <person name="Amiraslanov A."/>
            <person name="Hajiyeva S."/>
            <person name="Abbasov M."/>
            <person name="Kaur K."/>
            <person name="Hamwieh A."/>
            <person name="Solovyev V."/>
            <person name="Salamov A."/>
            <person name="Braich B."/>
            <person name="Kosarev P."/>
            <person name="Mahmoud A."/>
            <person name="Hajiyev E."/>
            <person name="Babayeva S."/>
            <person name="Izzatullayeva V."/>
            <person name="Mammadov A."/>
            <person name="Mammadov A."/>
            <person name="Sharifova S."/>
            <person name="Ojaghi J."/>
            <person name="Eynullazada K."/>
            <person name="Bayramov B."/>
            <person name="Abdulazimova A."/>
            <person name="Shahmuradov I."/>
        </authorList>
    </citation>
    <scope>NUCLEOTIDE SEQUENCE [LARGE SCALE GENOMIC DNA]</scope>
    <source>
        <strain evidence="3">cv. AG2017</strain>
        <tissue evidence="2">Leaf</tissue>
    </source>
</reference>
<evidence type="ECO:0000256" key="1">
    <source>
        <dbReference type="SAM" id="MobiDB-lite"/>
    </source>
</evidence>
<keyword evidence="3" id="KW-1185">Reference proteome</keyword>
<evidence type="ECO:0000313" key="2">
    <source>
        <dbReference type="EMBL" id="PKI74002.1"/>
    </source>
</evidence>
<sequence length="106" mass="12394">MSFAGKDNEFTTGDGSNAGQQDVAFTLKAMQQQFERLEVVFGDIRDRMDQQDQRIDQIQREQPRQHVQVPNTRRLIRQPTNPHDEEDENYEEDDEIASMGSVRRAR</sequence>
<dbReference type="Proteomes" id="UP000233551">
    <property type="component" value="Unassembled WGS sequence"/>
</dbReference>
<comment type="caution">
    <text evidence="2">The sequence shown here is derived from an EMBL/GenBank/DDBJ whole genome shotgun (WGS) entry which is preliminary data.</text>
</comment>
<gene>
    <name evidence="2" type="ORF">CRG98_005619</name>
</gene>
<feature type="region of interest" description="Disordered" evidence="1">
    <location>
        <begin position="57"/>
        <end position="106"/>
    </location>
</feature>
<feature type="compositionally biased region" description="Acidic residues" evidence="1">
    <location>
        <begin position="84"/>
        <end position="96"/>
    </location>
</feature>
<protein>
    <submittedName>
        <fullName evidence="2">Uncharacterized protein</fullName>
    </submittedName>
</protein>
<organism evidence="2 3">
    <name type="scientific">Punica granatum</name>
    <name type="common">Pomegranate</name>
    <dbReference type="NCBI Taxonomy" id="22663"/>
    <lineage>
        <taxon>Eukaryota</taxon>
        <taxon>Viridiplantae</taxon>
        <taxon>Streptophyta</taxon>
        <taxon>Embryophyta</taxon>
        <taxon>Tracheophyta</taxon>
        <taxon>Spermatophyta</taxon>
        <taxon>Magnoliopsida</taxon>
        <taxon>eudicotyledons</taxon>
        <taxon>Gunneridae</taxon>
        <taxon>Pentapetalae</taxon>
        <taxon>rosids</taxon>
        <taxon>malvids</taxon>
        <taxon>Myrtales</taxon>
        <taxon>Lythraceae</taxon>
        <taxon>Punica</taxon>
    </lineage>
</organism>
<dbReference type="EMBL" id="PGOL01000243">
    <property type="protein sequence ID" value="PKI74002.1"/>
    <property type="molecule type" value="Genomic_DNA"/>
</dbReference>
<proteinExistence type="predicted"/>
<name>A0A2I0KZY3_PUNGR</name>
<dbReference type="AlphaFoldDB" id="A0A2I0KZY3"/>
<evidence type="ECO:0000313" key="3">
    <source>
        <dbReference type="Proteomes" id="UP000233551"/>
    </source>
</evidence>
<accession>A0A2I0KZY3</accession>